<evidence type="ECO:0008006" key="5">
    <source>
        <dbReference type="Google" id="ProtNLM"/>
    </source>
</evidence>
<proteinExistence type="predicted"/>
<evidence type="ECO:0000313" key="4">
    <source>
        <dbReference type="Proteomes" id="UP000316371"/>
    </source>
</evidence>
<keyword evidence="4" id="KW-1185">Reference proteome</keyword>
<keyword evidence="1" id="KW-0472">Membrane</keyword>
<evidence type="ECO:0000256" key="1">
    <source>
        <dbReference type="SAM" id="Phobius"/>
    </source>
</evidence>
<dbReference type="RefSeq" id="WP_144256509.1">
    <property type="nucleotide sequence ID" value="NZ_VJZT01000009.1"/>
</dbReference>
<feature type="transmembrane region" description="Helical" evidence="1">
    <location>
        <begin position="42"/>
        <end position="62"/>
    </location>
</feature>
<reference evidence="3 4" key="1">
    <citation type="submission" date="2019-07" db="EMBL/GenBank/DDBJ databases">
        <title>Novel species of Flavobacterium.</title>
        <authorList>
            <person name="Liu Q."/>
            <person name="Xin Y.-H."/>
        </authorList>
    </citation>
    <scope>NUCLEOTIDE SEQUENCE [LARGE SCALE GENOMIC DNA]</scope>
    <source>
        <strain evidence="3 4">LB1R34</strain>
    </source>
</reference>
<keyword evidence="1" id="KW-0812">Transmembrane</keyword>
<gene>
    <name evidence="3" type="ORF">FNW21_09515</name>
</gene>
<accession>A0A553E294</accession>
<dbReference type="OrthoDB" id="1375790at2"/>
<dbReference type="Proteomes" id="UP000316371">
    <property type="component" value="Unassembled WGS sequence"/>
</dbReference>
<feature type="chain" id="PRO_5021966165" description="LPXTG cell wall anchor domain-containing protein" evidence="2">
    <location>
        <begin position="24"/>
        <end position="70"/>
    </location>
</feature>
<evidence type="ECO:0000313" key="3">
    <source>
        <dbReference type="EMBL" id="TRX39164.1"/>
    </source>
</evidence>
<keyword evidence="2" id="KW-0732">Signal</keyword>
<organism evidence="3 4">
    <name type="scientific">Flavobacterium restrictum</name>
    <dbReference type="NCBI Taxonomy" id="2594428"/>
    <lineage>
        <taxon>Bacteria</taxon>
        <taxon>Pseudomonadati</taxon>
        <taxon>Bacteroidota</taxon>
        <taxon>Flavobacteriia</taxon>
        <taxon>Flavobacteriales</taxon>
        <taxon>Flavobacteriaceae</taxon>
        <taxon>Flavobacterium</taxon>
    </lineage>
</organism>
<comment type="caution">
    <text evidence="3">The sequence shown here is derived from an EMBL/GenBank/DDBJ whole genome shotgun (WGS) entry which is preliminary data.</text>
</comment>
<dbReference type="EMBL" id="VJZT01000009">
    <property type="protein sequence ID" value="TRX39164.1"/>
    <property type="molecule type" value="Genomic_DNA"/>
</dbReference>
<evidence type="ECO:0000256" key="2">
    <source>
        <dbReference type="SAM" id="SignalP"/>
    </source>
</evidence>
<name>A0A553E294_9FLAO</name>
<dbReference type="AlphaFoldDB" id="A0A553E294"/>
<protein>
    <recommendedName>
        <fullName evidence="5">LPXTG cell wall anchor domain-containing protein</fullName>
    </recommendedName>
</protein>
<sequence length="70" mass="7868">MKNKAVKGYLTLVFLFSNLMLFADPGDESDTGDLESGEPMPINSKLVVLAIAGIMFACYFFYKNRKRQIV</sequence>
<keyword evidence="1" id="KW-1133">Transmembrane helix</keyword>
<feature type="signal peptide" evidence="2">
    <location>
        <begin position="1"/>
        <end position="23"/>
    </location>
</feature>